<protein>
    <submittedName>
        <fullName evidence="1">Uncharacterized protein</fullName>
    </submittedName>
</protein>
<name>A0A9Q0JU00_9MAGN</name>
<dbReference type="Proteomes" id="UP001141806">
    <property type="component" value="Unassembled WGS sequence"/>
</dbReference>
<comment type="caution">
    <text evidence="1">The sequence shown here is derived from an EMBL/GenBank/DDBJ whole genome shotgun (WGS) entry which is preliminary data.</text>
</comment>
<accession>A0A9Q0JU00</accession>
<reference evidence="1" key="1">
    <citation type="journal article" date="2023" name="Plant J.">
        <title>The genome of the king protea, Protea cynaroides.</title>
        <authorList>
            <person name="Chang J."/>
            <person name="Duong T.A."/>
            <person name="Schoeman C."/>
            <person name="Ma X."/>
            <person name="Roodt D."/>
            <person name="Barker N."/>
            <person name="Li Z."/>
            <person name="Van de Peer Y."/>
            <person name="Mizrachi E."/>
        </authorList>
    </citation>
    <scope>NUCLEOTIDE SEQUENCE</scope>
    <source>
        <tissue evidence="1">Young leaves</tissue>
    </source>
</reference>
<dbReference type="PANTHER" id="PTHR48204">
    <property type="entry name" value="OS07G0265100 PROTEIN"/>
    <property type="match status" value="1"/>
</dbReference>
<organism evidence="1 2">
    <name type="scientific">Protea cynaroides</name>
    <dbReference type="NCBI Taxonomy" id="273540"/>
    <lineage>
        <taxon>Eukaryota</taxon>
        <taxon>Viridiplantae</taxon>
        <taxon>Streptophyta</taxon>
        <taxon>Embryophyta</taxon>
        <taxon>Tracheophyta</taxon>
        <taxon>Spermatophyta</taxon>
        <taxon>Magnoliopsida</taxon>
        <taxon>Proteales</taxon>
        <taxon>Proteaceae</taxon>
        <taxon>Protea</taxon>
    </lineage>
</organism>
<evidence type="ECO:0000313" key="2">
    <source>
        <dbReference type="Proteomes" id="UP001141806"/>
    </source>
</evidence>
<proteinExistence type="predicted"/>
<keyword evidence="2" id="KW-1185">Reference proteome</keyword>
<dbReference type="PANTHER" id="PTHR48204:SF1">
    <property type="entry name" value="OS07G0265100 PROTEIN"/>
    <property type="match status" value="1"/>
</dbReference>
<dbReference type="EMBL" id="JAMYWD010000012">
    <property type="protein sequence ID" value="KAJ4950148.1"/>
    <property type="molecule type" value="Genomic_DNA"/>
</dbReference>
<dbReference type="AlphaFoldDB" id="A0A9Q0JU00"/>
<evidence type="ECO:0000313" key="1">
    <source>
        <dbReference type="EMBL" id="KAJ4950148.1"/>
    </source>
</evidence>
<dbReference type="OrthoDB" id="1891930at2759"/>
<gene>
    <name evidence="1" type="ORF">NE237_026980</name>
</gene>
<sequence>MSSVSSSSKASRVSAKRPSKRLQFDRRYGWVFDEWRDPAEEALAYGRGMFCILPLAKTLVEMASHSINLTATSAVKVVERRDQFSPQMLQAGFSDGFHKFSSSIRGSNSNLFPLKGLSKILFRLHTTPTSRNR</sequence>